<reference evidence="2" key="2">
    <citation type="journal article" date="2015" name="Data Brief">
        <title>Shoot transcriptome of the giant reed, Arundo donax.</title>
        <authorList>
            <person name="Barrero R.A."/>
            <person name="Guerrero F.D."/>
            <person name="Moolhuijzen P."/>
            <person name="Goolsby J.A."/>
            <person name="Tidwell J."/>
            <person name="Bellgard S.E."/>
            <person name="Bellgard M.I."/>
        </authorList>
    </citation>
    <scope>NUCLEOTIDE SEQUENCE</scope>
    <source>
        <tissue evidence="2">Shoot tissue taken approximately 20 cm above the soil surface</tissue>
    </source>
</reference>
<feature type="region of interest" description="Disordered" evidence="1">
    <location>
        <begin position="43"/>
        <end position="85"/>
    </location>
</feature>
<dbReference type="AlphaFoldDB" id="A0A0A9FEP6"/>
<dbReference type="EMBL" id="GBRH01191168">
    <property type="protein sequence ID" value="JAE06728.1"/>
    <property type="molecule type" value="Transcribed_RNA"/>
</dbReference>
<accession>A0A0A9FEP6</accession>
<evidence type="ECO:0000256" key="1">
    <source>
        <dbReference type="SAM" id="MobiDB-lite"/>
    </source>
</evidence>
<organism evidence="2">
    <name type="scientific">Arundo donax</name>
    <name type="common">Giant reed</name>
    <name type="synonym">Donax arundinaceus</name>
    <dbReference type="NCBI Taxonomy" id="35708"/>
    <lineage>
        <taxon>Eukaryota</taxon>
        <taxon>Viridiplantae</taxon>
        <taxon>Streptophyta</taxon>
        <taxon>Embryophyta</taxon>
        <taxon>Tracheophyta</taxon>
        <taxon>Spermatophyta</taxon>
        <taxon>Magnoliopsida</taxon>
        <taxon>Liliopsida</taxon>
        <taxon>Poales</taxon>
        <taxon>Poaceae</taxon>
        <taxon>PACMAD clade</taxon>
        <taxon>Arundinoideae</taxon>
        <taxon>Arundineae</taxon>
        <taxon>Arundo</taxon>
    </lineage>
</organism>
<feature type="compositionally biased region" description="Gly residues" evidence="1">
    <location>
        <begin position="48"/>
        <end position="57"/>
    </location>
</feature>
<name>A0A0A9FEP6_ARUDO</name>
<feature type="compositionally biased region" description="Basic residues" evidence="1">
    <location>
        <begin position="68"/>
        <end position="84"/>
    </location>
</feature>
<sequence length="222" mass="23358">MRRTQSAACGAAPLGTGSSALGVDLAFPRPDPAPLGRIRGLHGRGCGRHGGQGGGWTGRRTQREAGRRARRGRRGRAARPRRASRVVGHGCPVLQHVPSAARRRPVDSAAGGPQRVYGGSMVAVAARVSPCALVAGWQGGGKAATCGGLYVRVRHGVRPRCAGESCASACRAGGSQVGRTVCQRRPHERRWLRVGEQVAAKRRGSKGACAKQRRKRWPCTGT</sequence>
<protein>
    <submittedName>
        <fullName evidence="2">Uncharacterized protein</fullName>
    </submittedName>
</protein>
<evidence type="ECO:0000313" key="2">
    <source>
        <dbReference type="EMBL" id="JAE06728.1"/>
    </source>
</evidence>
<proteinExistence type="predicted"/>
<feature type="region of interest" description="Disordered" evidence="1">
    <location>
        <begin position="1"/>
        <end position="23"/>
    </location>
</feature>
<reference evidence="2" key="1">
    <citation type="submission" date="2014-09" db="EMBL/GenBank/DDBJ databases">
        <authorList>
            <person name="Magalhaes I.L.F."/>
            <person name="Oliveira U."/>
            <person name="Santos F.R."/>
            <person name="Vidigal T.H.D.A."/>
            <person name="Brescovit A.D."/>
            <person name="Santos A.J."/>
        </authorList>
    </citation>
    <scope>NUCLEOTIDE SEQUENCE</scope>
    <source>
        <tissue evidence="2">Shoot tissue taken approximately 20 cm above the soil surface</tissue>
    </source>
</reference>